<dbReference type="CDD" id="cd24007">
    <property type="entry name" value="ASKHA_NBD_eukNAGK-like"/>
    <property type="match status" value="1"/>
</dbReference>
<name>A0AA49K0Z9_9BACT</name>
<dbReference type="InterPro" id="IPR043129">
    <property type="entry name" value="ATPase_NBD"/>
</dbReference>
<evidence type="ECO:0000313" key="2">
    <source>
        <dbReference type="EMBL" id="WKW12577.1"/>
    </source>
</evidence>
<dbReference type="InterPro" id="IPR002731">
    <property type="entry name" value="ATPase_BadF"/>
</dbReference>
<keyword evidence="4" id="KW-1185">Reference proteome</keyword>
<accession>A0AA49K0Z9</accession>
<accession>A0AA49JV36</accession>
<organism evidence="3 4">
    <name type="scientific">Pseudogemmatithrix spongiicola</name>
    <dbReference type="NCBI Taxonomy" id="3062599"/>
    <lineage>
        <taxon>Bacteria</taxon>
        <taxon>Pseudomonadati</taxon>
        <taxon>Gemmatimonadota</taxon>
        <taxon>Gemmatimonadia</taxon>
        <taxon>Gemmatimonadales</taxon>
        <taxon>Gemmatimonadaceae</taxon>
        <taxon>Pseudogemmatithrix</taxon>
    </lineage>
</organism>
<dbReference type="Pfam" id="PF01869">
    <property type="entry name" value="BcrAD_BadFG"/>
    <property type="match status" value="1"/>
</dbReference>
<dbReference type="InterPro" id="IPR052519">
    <property type="entry name" value="Euk-type_GlcNAc_Kinase"/>
</dbReference>
<dbReference type="PANTHER" id="PTHR43190">
    <property type="entry name" value="N-ACETYL-D-GLUCOSAMINE KINASE"/>
    <property type="match status" value="1"/>
</dbReference>
<dbReference type="RefSeq" id="WP_367885456.1">
    <property type="nucleotide sequence ID" value="NZ_CP130612.1"/>
</dbReference>
<dbReference type="KEGG" id="pspc:Strain318_001872"/>
<gene>
    <name evidence="2" type="ORF">Strain138_001873</name>
    <name evidence="3" type="ORF">Strain318_001872</name>
</gene>
<sequence length="312" mass="32072">MAQQIVVGVDGGGSKTHVIVATPRGKVLAEVTGDSSAVAPGEALSSAEVIGALVRDALAQAEITERPAAVVAGVAGTGREKEQKALLRALRNESLAEDVKVVPDAEIALTDAFGREGAGILLIAGTGSVAFGRGPAGAFRRCGGWGPVAGDEGSGAWIGRRALSVVTSSADEREPESRLTGALMTALELETIDDIIPWAAKATPKDLAALAVHVTTLAADRDLRANSICTLAAEELVLHVRTLARQLFVDERAAVPVALAGGMLQRGSFLRRLVEHRLKTAVPGCVLHAEEVVPARGAVKMAAALLKVSATA</sequence>
<evidence type="ECO:0000259" key="1">
    <source>
        <dbReference type="Pfam" id="PF01869"/>
    </source>
</evidence>
<dbReference type="SUPFAM" id="SSF53067">
    <property type="entry name" value="Actin-like ATPase domain"/>
    <property type="match status" value="2"/>
</dbReference>
<dbReference type="Gene3D" id="3.30.420.40">
    <property type="match status" value="2"/>
</dbReference>
<dbReference type="AlphaFoldDB" id="A0AA49K0Z9"/>
<reference evidence="3" key="1">
    <citation type="submission" date="2023-07" db="EMBL/GenBank/DDBJ databases">
        <authorList>
            <person name="Haufschild T."/>
            <person name="Kallscheuer N."/>
            <person name="Hammer J."/>
            <person name="Kohn T."/>
            <person name="Kabuu M."/>
            <person name="Jogler M."/>
            <person name="Wohfarth N."/>
            <person name="Heuer A."/>
            <person name="Rohde M."/>
            <person name="van Teeseling M.C.F."/>
            <person name="Jogler C."/>
        </authorList>
    </citation>
    <scope>NUCLEOTIDE SEQUENCE</scope>
    <source>
        <strain evidence="2">Strain 138</strain>
        <strain evidence="3">Strain 318</strain>
    </source>
</reference>
<feature type="domain" description="ATPase BadF/BadG/BcrA/BcrD type" evidence="1">
    <location>
        <begin position="7"/>
        <end position="299"/>
    </location>
</feature>
<dbReference type="EMBL" id="CP130613">
    <property type="protein sequence ID" value="WKW15484.1"/>
    <property type="molecule type" value="Genomic_DNA"/>
</dbReference>
<protein>
    <recommendedName>
        <fullName evidence="1">ATPase BadF/BadG/BcrA/BcrD type domain-containing protein</fullName>
    </recommendedName>
</protein>
<dbReference type="EMBL" id="CP130612">
    <property type="protein sequence ID" value="WKW12577.1"/>
    <property type="molecule type" value="Genomic_DNA"/>
</dbReference>
<evidence type="ECO:0000313" key="3">
    <source>
        <dbReference type="EMBL" id="WKW15484.1"/>
    </source>
</evidence>
<evidence type="ECO:0000313" key="4">
    <source>
        <dbReference type="Proteomes" id="UP001229955"/>
    </source>
</evidence>
<dbReference type="Proteomes" id="UP001229955">
    <property type="component" value="Chromosome"/>
</dbReference>
<proteinExistence type="predicted"/>
<dbReference type="PANTHER" id="PTHR43190:SF3">
    <property type="entry name" value="N-ACETYL-D-GLUCOSAMINE KINASE"/>
    <property type="match status" value="1"/>
</dbReference>